<dbReference type="EC" id="3.2.1.52" evidence="3"/>
<name>A0A0H1R6M4_9HYPH</name>
<comment type="similarity">
    <text evidence="2">Belongs to the glycosyl hydrolase 3 family.</text>
</comment>
<dbReference type="InterPro" id="IPR050226">
    <property type="entry name" value="NagZ_Beta-hexosaminidase"/>
</dbReference>
<evidence type="ECO:0000313" key="7">
    <source>
        <dbReference type="EMBL" id="KLK90719.1"/>
    </source>
</evidence>
<evidence type="ECO:0000256" key="3">
    <source>
        <dbReference type="ARBA" id="ARBA00012663"/>
    </source>
</evidence>
<dbReference type="RefSeq" id="WP_047191600.1">
    <property type="nucleotide sequence ID" value="NZ_LCYG01000069.1"/>
</dbReference>
<dbReference type="InterPro" id="IPR017853">
    <property type="entry name" value="GH"/>
</dbReference>
<dbReference type="EMBL" id="LCYG01000069">
    <property type="protein sequence ID" value="KLK90719.1"/>
    <property type="molecule type" value="Genomic_DNA"/>
</dbReference>
<keyword evidence="4" id="KW-0378">Hydrolase</keyword>
<organism evidence="7 8">
    <name type="scientific">Microvirga vignae</name>
    <dbReference type="NCBI Taxonomy" id="1225564"/>
    <lineage>
        <taxon>Bacteria</taxon>
        <taxon>Pseudomonadati</taxon>
        <taxon>Pseudomonadota</taxon>
        <taxon>Alphaproteobacteria</taxon>
        <taxon>Hyphomicrobiales</taxon>
        <taxon>Methylobacteriaceae</taxon>
        <taxon>Microvirga</taxon>
    </lineage>
</organism>
<evidence type="ECO:0000256" key="1">
    <source>
        <dbReference type="ARBA" id="ARBA00001231"/>
    </source>
</evidence>
<evidence type="ECO:0000256" key="2">
    <source>
        <dbReference type="ARBA" id="ARBA00005336"/>
    </source>
</evidence>
<dbReference type="OrthoDB" id="9786661at2"/>
<dbReference type="GO" id="GO:0004563">
    <property type="term" value="F:beta-N-acetylhexosaminidase activity"/>
    <property type="evidence" value="ECO:0007669"/>
    <property type="project" value="UniProtKB-EC"/>
</dbReference>
<dbReference type="STRING" id="1225564.AA309_24230"/>
<evidence type="ECO:0000256" key="4">
    <source>
        <dbReference type="ARBA" id="ARBA00022801"/>
    </source>
</evidence>
<dbReference type="GO" id="GO:0005975">
    <property type="term" value="P:carbohydrate metabolic process"/>
    <property type="evidence" value="ECO:0007669"/>
    <property type="project" value="InterPro"/>
</dbReference>
<comment type="catalytic activity">
    <reaction evidence="1">
        <text>Hydrolysis of terminal non-reducing N-acetyl-D-hexosamine residues in N-acetyl-beta-D-hexosaminides.</text>
        <dbReference type="EC" id="3.2.1.52"/>
    </reaction>
</comment>
<comment type="caution">
    <text evidence="7">The sequence shown here is derived from an EMBL/GenBank/DDBJ whole genome shotgun (WGS) entry which is preliminary data.</text>
</comment>
<accession>A0A0H1R6M4</accession>
<dbReference type="PATRIC" id="fig|1225564.3.peg.6274"/>
<gene>
    <name evidence="7" type="ORF">AA309_24230</name>
</gene>
<dbReference type="AlphaFoldDB" id="A0A0H1R6M4"/>
<dbReference type="Pfam" id="PF00933">
    <property type="entry name" value="Glyco_hydro_3"/>
    <property type="match status" value="1"/>
</dbReference>
<evidence type="ECO:0000259" key="6">
    <source>
        <dbReference type="Pfam" id="PF00933"/>
    </source>
</evidence>
<reference evidence="7 8" key="1">
    <citation type="submission" date="2015-05" db="EMBL/GenBank/DDBJ databases">
        <title>Draft genome sequence of Microvirga vignae strain BR3299, a novel nitrogen fixing bacteria isolated from Brazil semi-aired region.</title>
        <authorList>
            <person name="Zilli J.E."/>
            <person name="Passos S.R."/>
            <person name="Leite J."/>
            <person name="Baldani J.I."/>
            <person name="Xavier G.R."/>
            <person name="Rumjaneck N.G."/>
            <person name="Simoes-Araujo J.L."/>
        </authorList>
    </citation>
    <scope>NUCLEOTIDE SEQUENCE [LARGE SCALE GENOMIC DNA]</scope>
    <source>
        <strain evidence="7 8">BR3299</strain>
    </source>
</reference>
<keyword evidence="5" id="KW-0326">Glycosidase</keyword>
<dbReference type="NCBIfam" id="NF003740">
    <property type="entry name" value="PRK05337.1"/>
    <property type="match status" value="1"/>
</dbReference>
<dbReference type="InterPro" id="IPR001764">
    <property type="entry name" value="Glyco_hydro_3_N"/>
</dbReference>
<dbReference type="PANTHER" id="PTHR30480">
    <property type="entry name" value="BETA-HEXOSAMINIDASE-RELATED"/>
    <property type="match status" value="1"/>
</dbReference>
<proteinExistence type="inferred from homology"/>
<evidence type="ECO:0000256" key="5">
    <source>
        <dbReference type="ARBA" id="ARBA00023295"/>
    </source>
</evidence>
<protein>
    <recommendedName>
        <fullName evidence="3">beta-N-acetylhexosaminidase</fullName>
        <ecNumber evidence="3">3.2.1.52</ecNumber>
    </recommendedName>
</protein>
<sequence length="339" mass="36380">MKTRAFIAGCSGHELTPDEVAFFKEAAPWGFILFRRNIDNPEQVRALCAALRETVGREDAPILIDQEGGRVQRMGPPNWPKYPPGAAYGALHANDPLVQRELARLGARLIAHDLRAVGVTVDCLPVLDVPSPGAHDVIGDRAYGKTPEKVAVLGRAAAEGLLAGGVLPVVKHMPGHGRAGADSHLALPVVDASREELEYHDFAPFRMLTDMPLAMTAHVVYTALDPERPATTSPIVMEEIIRGHIGYDGLVMTDDLSMKALSGSFREKTEAAFAAGCDMALHCNGDMEEMSAVAEGAPILEGISLRRAEAALARIRHEPEPLDPVDARARLDAALAMTS</sequence>
<dbReference type="Gene3D" id="3.20.20.300">
    <property type="entry name" value="Glycoside hydrolase, family 3, N-terminal domain"/>
    <property type="match status" value="1"/>
</dbReference>
<evidence type="ECO:0000313" key="8">
    <source>
        <dbReference type="Proteomes" id="UP000035489"/>
    </source>
</evidence>
<dbReference type="SUPFAM" id="SSF51445">
    <property type="entry name" value="(Trans)glycosidases"/>
    <property type="match status" value="1"/>
</dbReference>
<dbReference type="Proteomes" id="UP000035489">
    <property type="component" value="Unassembled WGS sequence"/>
</dbReference>
<feature type="domain" description="Glycoside hydrolase family 3 N-terminal" evidence="6">
    <location>
        <begin position="30"/>
        <end position="315"/>
    </location>
</feature>
<dbReference type="InterPro" id="IPR036962">
    <property type="entry name" value="Glyco_hydro_3_N_sf"/>
</dbReference>
<dbReference type="GO" id="GO:0009254">
    <property type="term" value="P:peptidoglycan turnover"/>
    <property type="evidence" value="ECO:0007669"/>
    <property type="project" value="TreeGrafter"/>
</dbReference>
<dbReference type="PANTHER" id="PTHR30480:SF13">
    <property type="entry name" value="BETA-HEXOSAMINIDASE"/>
    <property type="match status" value="1"/>
</dbReference>
<keyword evidence="8" id="KW-1185">Reference proteome</keyword>